<evidence type="ECO:0000256" key="1">
    <source>
        <dbReference type="SAM" id="MobiDB-lite"/>
    </source>
</evidence>
<accession>A0AA39HQ69</accession>
<protein>
    <submittedName>
        <fullName evidence="2">Uncharacterized protein</fullName>
    </submittedName>
</protein>
<dbReference type="EMBL" id="JAUCMV010000003">
    <property type="protein sequence ID" value="KAK0409301.1"/>
    <property type="molecule type" value="Genomic_DNA"/>
</dbReference>
<keyword evidence="3" id="KW-1185">Reference proteome</keyword>
<gene>
    <name evidence="2" type="ORF">QR680_004463</name>
</gene>
<evidence type="ECO:0000313" key="2">
    <source>
        <dbReference type="EMBL" id="KAK0409301.1"/>
    </source>
</evidence>
<comment type="caution">
    <text evidence="2">The sequence shown here is derived from an EMBL/GenBank/DDBJ whole genome shotgun (WGS) entry which is preliminary data.</text>
</comment>
<organism evidence="2 3">
    <name type="scientific">Steinernema hermaphroditum</name>
    <dbReference type="NCBI Taxonomy" id="289476"/>
    <lineage>
        <taxon>Eukaryota</taxon>
        <taxon>Metazoa</taxon>
        <taxon>Ecdysozoa</taxon>
        <taxon>Nematoda</taxon>
        <taxon>Chromadorea</taxon>
        <taxon>Rhabditida</taxon>
        <taxon>Tylenchina</taxon>
        <taxon>Panagrolaimomorpha</taxon>
        <taxon>Strongyloidoidea</taxon>
        <taxon>Steinernematidae</taxon>
        <taxon>Steinernema</taxon>
    </lineage>
</organism>
<dbReference type="Proteomes" id="UP001175271">
    <property type="component" value="Unassembled WGS sequence"/>
</dbReference>
<sequence>MRHYNKPMPEDKYKTFLLSLWSQIHLIGAEMSFKQGNTVTNNNQRRHPRFYSKPPSAHFEVYKKRNVAGRIAKKAPTVFNSPVGVTLARASQVAPKRRASDNRESTAEKRIRREQDKDNAYLVDLIKRLSQKKEEKKTDVVAVSGILALCRANIPTATKESFPTVEELRRYLPRLRRLVGNARRDREVGPFGAQSPSRDPAVELTLLYCAI</sequence>
<reference evidence="2" key="1">
    <citation type="submission" date="2023-06" db="EMBL/GenBank/DDBJ databases">
        <title>Genomic analysis of the entomopathogenic nematode Steinernema hermaphroditum.</title>
        <authorList>
            <person name="Schwarz E.M."/>
            <person name="Heppert J.K."/>
            <person name="Baniya A."/>
            <person name="Schwartz H.T."/>
            <person name="Tan C.-H."/>
            <person name="Antoshechkin I."/>
            <person name="Sternberg P.W."/>
            <person name="Goodrich-Blair H."/>
            <person name="Dillman A.R."/>
        </authorList>
    </citation>
    <scope>NUCLEOTIDE SEQUENCE</scope>
    <source>
        <strain evidence="2">PS9179</strain>
        <tissue evidence="2">Whole animal</tissue>
    </source>
</reference>
<dbReference type="AlphaFoldDB" id="A0AA39HQ69"/>
<feature type="compositionally biased region" description="Basic and acidic residues" evidence="1">
    <location>
        <begin position="98"/>
        <end position="113"/>
    </location>
</feature>
<evidence type="ECO:0000313" key="3">
    <source>
        <dbReference type="Proteomes" id="UP001175271"/>
    </source>
</evidence>
<proteinExistence type="predicted"/>
<feature type="region of interest" description="Disordered" evidence="1">
    <location>
        <begin position="90"/>
        <end position="113"/>
    </location>
</feature>
<name>A0AA39HQ69_9BILA</name>